<reference evidence="2 3" key="1">
    <citation type="submission" date="2018-05" db="EMBL/GenBank/DDBJ databases">
        <title>Description of Sphingomonas pokkalii sp nov, isolated from the rhizosphere of saline tolerant pokkali rice and its draft genome analysis.</title>
        <authorList>
            <person name="Menon R."/>
            <person name="Kumari S."/>
            <person name="Rameshkumar N."/>
        </authorList>
    </citation>
    <scope>NUCLEOTIDE SEQUENCE [LARGE SCALE GENOMIC DNA]</scope>
    <source>
        <strain evidence="2 3">L3B27</strain>
    </source>
</reference>
<gene>
    <name evidence="2" type="ORF">DD559_08440</name>
</gene>
<accession>A0A2U0SDH7</accession>
<organism evidence="2 3">
    <name type="scientific">Sphingomonas pokkalii</name>
    <dbReference type="NCBI Taxonomy" id="2175090"/>
    <lineage>
        <taxon>Bacteria</taxon>
        <taxon>Pseudomonadati</taxon>
        <taxon>Pseudomonadota</taxon>
        <taxon>Alphaproteobacteria</taxon>
        <taxon>Sphingomonadales</taxon>
        <taxon>Sphingomonadaceae</taxon>
        <taxon>Sphingomonas</taxon>
    </lineage>
</organism>
<evidence type="ECO:0000313" key="3">
    <source>
        <dbReference type="Proteomes" id="UP000245890"/>
    </source>
</evidence>
<proteinExistence type="predicted"/>
<dbReference type="PANTHER" id="PTHR33608:SF7">
    <property type="entry name" value="DUF58 DOMAIN-CONTAINING PROTEIN"/>
    <property type="match status" value="1"/>
</dbReference>
<dbReference type="EMBL" id="QENQ01000001">
    <property type="protein sequence ID" value="PVX29344.1"/>
    <property type="molecule type" value="Genomic_DNA"/>
</dbReference>
<dbReference type="Gene3D" id="3.40.50.410">
    <property type="entry name" value="von Willebrand factor, type A domain"/>
    <property type="match status" value="1"/>
</dbReference>
<dbReference type="PANTHER" id="PTHR33608">
    <property type="entry name" value="BLL2464 PROTEIN"/>
    <property type="match status" value="1"/>
</dbReference>
<dbReference type="InterPro" id="IPR002881">
    <property type="entry name" value="DUF58"/>
</dbReference>
<comment type="caution">
    <text evidence="2">The sequence shown here is derived from an EMBL/GenBank/DDBJ whole genome shotgun (WGS) entry which is preliminary data.</text>
</comment>
<keyword evidence="3" id="KW-1185">Reference proteome</keyword>
<dbReference type="Pfam" id="PF01882">
    <property type="entry name" value="DUF58"/>
    <property type="match status" value="1"/>
</dbReference>
<dbReference type="InterPro" id="IPR036465">
    <property type="entry name" value="vWFA_dom_sf"/>
</dbReference>
<feature type="domain" description="VWFA" evidence="1">
    <location>
        <begin position="87"/>
        <end position="252"/>
    </location>
</feature>
<sequence>MTDVASARFEALFDPAFLARVNAMTLRIAAAQKGGRLAEQRTTARGQGSDFADFKPYVAGDDLRAIDWNIYRRLGKTFVRVFEERQDLPVYLMLDASRSMFAEAAPRIDPAMRTALALAATVARQHDALSLLSFGDDLATRLRNMSGKGAIVQVARALSEQAPAGGTALAAALTHLAAMRLRRGLVVIVSDFFDDDGLEGVLQALGRLPHRLLLVQMTRASDADPTLLHDLYGDVSIEDGEREAGLSVTITDELIARYRAAYRGFTDALDGFVQQRGATLIRVDADRDVIDQLSPVLANGSIVL</sequence>
<evidence type="ECO:0000313" key="2">
    <source>
        <dbReference type="EMBL" id="PVX29344.1"/>
    </source>
</evidence>
<dbReference type="AlphaFoldDB" id="A0A2U0SDH7"/>
<evidence type="ECO:0000259" key="1">
    <source>
        <dbReference type="SMART" id="SM00327"/>
    </source>
</evidence>
<dbReference type="RefSeq" id="WP_116468783.1">
    <property type="nucleotide sequence ID" value="NZ_QENQ01000001.1"/>
</dbReference>
<dbReference type="InterPro" id="IPR002035">
    <property type="entry name" value="VWF_A"/>
</dbReference>
<dbReference type="OrthoDB" id="9776116at2"/>
<protein>
    <recommendedName>
        <fullName evidence="1">VWFA domain-containing protein</fullName>
    </recommendedName>
</protein>
<dbReference type="SMART" id="SM00327">
    <property type="entry name" value="VWA"/>
    <property type="match status" value="1"/>
</dbReference>
<dbReference type="SUPFAM" id="SSF53300">
    <property type="entry name" value="vWA-like"/>
    <property type="match status" value="1"/>
</dbReference>
<dbReference type="Proteomes" id="UP000245890">
    <property type="component" value="Unassembled WGS sequence"/>
</dbReference>
<name>A0A2U0SDH7_9SPHN</name>